<evidence type="ECO:0000313" key="3">
    <source>
        <dbReference type="EMBL" id="CEM52152.1"/>
    </source>
</evidence>
<feature type="transmembrane region" description="Helical" evidence="2">
    <location>
        <begin position="282"/>
        <end position="301"/>
    </location>
</feature>
<feature type="compositionally biased region" description="Basic and acidic residues" evidence="1">
    <location>
        <begin position="92"/>
        <end position="103"/>
    </location>
</feature>
<feature type="transmembrane region" description="Helical" evidence="2">
    <location>
        <begin position="444"/>
        <end position="471"/>
    </location>
</feature>
<accession>A0A0G4I5H4</accession>
<gene>
    <name evidence="3" type="ORF">Cvel_11109</name>
</gene>
<feature type="region of interest" description="Disordered" evidence="1">
    <location>
        <begin position="84"/>
        <end position="108"/>
    </location>
</feature>
<feature type="transmembrane region" description="Helical" evidence="2">
    <location>
        <begin position="373"/>
        <end position="394"/>
    </location>
</feature>
<evidence type="ECO:0000256" key="1">
    <source>
        <dbReference type="SAM" id="MobiDB-lite"/>
    </source>
</evidence>
<feature type="transmembrane region" description="Helical" evidence="2">
    <location>
        <begin position="308"/>
        <end position="331"/>
    </location>
</feature>
<evidence type="ECO:0000256" key="2">
    <source>
        <dbReference type="SAM" id="Phobius"/>
    </source>
</evidence>
<dbReference type="AlphaFoldDB" id="A0A0G4I5H4"/>
<organism evidence="3">
    <name type="scientific">Chromera velia CCMP2878</name>
    <dbReference type="NCBI Taxonomy" id="1169474"/>
    <lineage>
        <taxon>Eukaryota</taxon>
        <taxon>Sar</taxon>
        <taxon>Alveolata</taxon>
        <taxon>Colpodellida</taxon>
        <taxon>Chromeraceae</taxon>
        <taxon>Chromera</taxon>
    </lineage>
</organism>
<feature type="transmembrane region" description="Helical" evidence="2">
    <location>
        <begin position="414"/>
        <end position="432"/>
    </location>
</feature>
<feature type="transmembrane region" description="Helical" evidence="2">
    <location>
        <begin position="337"/>
        <end position="361"/>
    </location>
</feature>
<proteinExistence type="predicted"/>
<reference evidence="3" key="1">
    <citation type="submission" date="2014-11" db="EMBL/GenBank/DDBJ databases">
        <authorList>
            <person name="Otto D Thomas"/>
            <person name="Naeem Raeece"/>
        </authorList>
    </citation>
    <scope>NUCLEOTIDE SEQUENCE</scope>
</reference>
<dbReference type="VEuPathDB" id="CryptoDB:Cvel_11109"/>
<keyword evidence="2" id="KW-1133">Transmembrane helix</keyword>
<protein>
    <submittedName>
        <fullName evidence="3">Uncharacterized protein</fullName>
    </submittedName>
</protein>
<keyword evidence="2" id="KW-0812">Transmembrane</keyword>
<feature type="transmembrane region" description="Helical" evidence="2">
    <location>
        <begin position="244"/>
        <end position="262"/>
    </location>
</feature>
<sequence>MRAFGGRTKETAAYADRVVKQLAEPDLISCPRPGCGLSFELAAEPSRRQKGGGLLFRCPSALSASAESADRSFTWDLAQKLGSGSTSGRYGRVREVEERESGHRPPTAGISIREQGCGKAFHWESAQAYKLDLPPGVDLERVIELRGLGRSGGDVTVHHVDCSGCAVQPVRGTLFRCVQCCVCFCSECEEKGKCREHVGEPLCEGHFFRIDTGTQQLSATLWQFCRGGVRLLPKARAWGRGAELTLFFLGVAVMGTAVVRVINDPSLLSKACLPLRVSARELLFWLLSILIEKVELLLCAAVDGTVQLFWTIGGLLSSAAADVWAVLVPVFPDVGGLLWWALEGFVSLVSFVVGETGGLLWKGGTVILSNWALILSKACVVLEWVAGSLIPQVVCLLWQGAAPALSAGWGVAETLIPQAAVMFWSGLGWLVSQVPPLSAKIGTFLLSSAGSVLSTTVDTLVIALATAGSVFSHAVGFFL</sequence>
<name>A0A0G4I5H4_9ALVE</name>
<keyword evidence="2" id="KW-0472">Membrane</keyword>
<dbReference type="EMBL" id="CDMZ01005161">
    <property type="protein sequence ID" value="CEM52152.1"/>
    <property type="molecule type" value="Genomic_DNA"/>
</dbReference>